<dbReference type="PANTHER" id="PTHR35866:SF2">
    <property type="entry name" value="YKGJ FAMILY CYSTEINE CLUSTER PROTEIN"/>
    <property type="match status" value="1"/>
</dbReference>
<dbReference type="HOGENOM" id="CLU_126379_1_0_2"/>
<dbReference type="AlphaFoldDB" id="A8MBM7"/>
<dbReference type="InterPro" id="IPR005358">
    <property type="entry name" value="Puta_zinc/iron-chelating_dom"/>
</dbReference>
<dbReference type="STRING" id="397948.Cmaq_1944"/>
<dbReference type="PANTHER" id="PTHR35866">
    <property type="entry name" value="PUTATIVE-RELATED"/>
    <property type="match status" value="1"/>
</dbReference>
<protein>
    <recommendedName>
        <fullName evidence="3">Fe-S oxidoreductase</fullName>
    </recommendedName>
</protein>
<dbReference type="EMBL" id="CP000852">
    <property type="protein sequence ID" value="ABW02760.1"/>
    <property type="molecule type" value="Genomic_DNA"/>
</dbReference>
<dbReference type="OrthoDB" id="36424at2157"/>
<gene>
    <name evidence="1" type="ordered locus">Cmaq_1944</name>
</gene>
<dbReference type="GeneID" id="5709679"/>
<dbReference type="RefSeq" id="WP_012186979.1">
    <property type="nucleotide sequence ID" value="NC_009954.1"/>
</dbReference>
<sequence length="153" mass="18213">MSNVFKDLKYVEVSFKCTLCGLCCVNTRMELLPEDIERIEQLGYSLNYFAEFDEEYGVWRLKNINGHCVFFDEASKKCRIYENRPVGCRLYPLNYDDDYGVVVDKYCPQWGTVPVSEVKRLRPIVELFVRRIRETDEYVRVKRAGIRIHLRIH</sequence>
<dbReference type="Proteomes" id="UP000001137">
    <property type="component" value="Chromosome"/>
</dbReference>
<organism evidence="1 2">
    <name type="scientific">Caldivirga maquilingensis (strain ATCC 700844 / DSM 13496 / JCM 10307 / IC-167)</name>
    <dbReference type="NCBI Taxonomy" id="397948"/>
    <lineage>
        <taxon>Archaea</taxon>
        <taxon>Thermoproteota</taxon>
        <taxon>Thermoprotei</taxon>
        <taxon>Thermoproteales</taxon>
        <taxon>Thermoproteaceae</taxon>
        <taxon>Caldivirga</taxon>
    </lineage>
</organism>
<accession>A8MBM7</accession>
<name>A8MBM7_CALMQ</name>
<dbReference type="KEGG" id="cma:Cmaq_1944"/>
<evidence type="ECO:0000313" key="2">
    <source>
        <dbReference type="Proteomes" id="UP000001137"/>
    </source>
</evidence>
<evidence type="ECO:0008006" key="3">
    <source>
        <dbReference type="Google" id="ProtNLM"/>
    </source>
</evidence>
<dbReference type="eggNOG" id="arCOG02579">
    <property type="taxonomic scope" value="Archaea"/>
</dbReference>
<proteinExistence type="predicted"/>
<keyword evidence="2" id="KW-1185">Reference proteome</keyword>
<dbReference type="Pfam" id="PF03692">
    <property type="entry name" value="CxxCxxCC"/>
    <property type="match status" value="1"/>
</dbReference>
<evidence type="ECO:0000313" key="1">
    <source>
        <dbReference type="EMBL" id="ABW02760.1"/>
    </source>
</evidence>
<reference evidence="1 2" key="1">
    <citation type="submission" date="2007-10" db="EMBL/GenBank/DDBJ databases">
        <title>Complete sequence of Caldivirga maquilingensis IC-167.</title>
        <authorList>
            <consortium name="US DOE Joint Genome Institute"/>
            <person name="Copeland A."/>
            <person name="Lucas S."/>
            <person name="Lapidus A."/>
            <person name="Barry K."/>
            <person name="Glavina del Rio T."/>
            <person name="Dalin E."/>
            <person name="Tice H."/>
            <person name="Pitluck S."/>
            <person name="Saunders E."/>
            <person name="Brettin T."/>
            <person name="Bruce D."/>
            <person name="Detter J.C."/>
            <person name="Han C."/>
            <person name="Schmutz J."/>
            <person name="Larimer F."/>
            <person name="Land M."/>
            <person name="Hauser L."/>
            <person name="Kyrpides N."/>
            <person name="Ivanova N."/>
            <person name="Biddle J.F."/>
            <person name="Zhang Z."/>
            <person name="Fitz-Gibbon S.T."/>
            <person name="Lowe T.M."/>
            <person name="Saltikov C."/>
            <person name="House C.H."/>
            <person name="Richardson P."/>
        </authorList>
    </citation>
    <scope>NUCLEOTIDE SEQUENCE [LARGE SCALE GENOMIC DNA]</scope>
    <source>
        <strain evidence="2">ATCC 700844 / DSM 13496 / JCM 10307 / IC-167</strain>
    </source>
</reference>